<proteinExistence type="inferred from homology"/>
<dbReference type="RefSeq" id="WP_327983873.1">
    <property type="nucleotide sequence ID" value="NZ_CP136426.1"/>
</dbReference>
<dbReference type="GO" id="GO:0009279">
    <property type="term" value="C:cell outer membrane"/>
    <property type="evidence" value="ECO:0007669"/>
    <property type="project" value="UniProtKB-SubCell"/>
</dbReference>
<sequence>MNKRIIKTAVLSLGLAFVVASCSEDRLESYVPGVLNEELAVSNSADLATLMNSVYGIVSTRDEAVLTSVLTDEVGIGFANGGQGLNTEWAFTMNPGQSLPGVMWTQNYFALSRINRVINLADKLQPTSTSDANVIANLKAQAYTMRAYCHLRLLAYFTTDLKDDNALAGILANRVFLPSEKNNARNTNAEFYQLIHSDLDTALQLFSESGLAFNSINANSVFANGLKARAYAYKGNYTDAKVYANKVINEAGLTLATPDQYRSLFFSDSQPNNVEVIFKLKRTAAQNAQATNLHNGWVSTVPTYDGSVFYEVGRSLHNILNPNNVSGQLIASQVQDVRANVIIGPTSTISKVDLSTYTTTGDYRNEDVLVINKHGGASTGTTVWAANASNANNNDFKIMRLSEMYLILAEAEAAAGNFAGVASALKSVRDARYGSSQTVTVPTSAQVAYKAVLDERRLEFAFEGYRFIDLKRLGTLANSGIDRHAVDYAARTANYPAANPSNMPLTSHKWALPIPNVELNVNRSIQQNPGY</sequence>
<name>A0AAU0F6R7_9FLAO</name>
<keyword evidence="3 6" id="KW-0732">Signal</keyword>
<dbReference type="Pfam" id="PF07980">
    <property type="entry name" value="SusD_RagB"/>
    <property type="match status" value="1"/>
</dbReference>
<evidence type="ECO:0000256" key="6">
    <source>
        <dbReference type="SAM" id="SignalP"/>
    </source>
</evidence>
<feature type="chain" id="PRO_5043748137" evidence="6">
    <location>
        <begin position="23"/>
        <end position="531"/>
    </location>
</feature>
<gene>
    <name evidence="9" type="primary">susD</name>
    <name evidence="9" type="ORF">BPO_1827</name>
</gene>
<evidence type="ECO:0000256" key="3">
    <source>
        <dbReference type="ARBA" id="ARBA00022729"/>
    </source>
</evidence>
<evidence type="ECO:0000256" key="4">
    <source>
        <dbReference type="ARBA" id="ARBA00023136"/>
    </source>
</evidence>
<reference evidence="9" key="1">
    <citation type="submission" date="2023-10" db="EMBL/GenBank/DDBJ databases">
        <title>Characterization and whole genome sequencing of a novel strain of Bergeyella porcorum QD2021 isolated from pig.</title>
        <authorList>
            <person name="Liu G."/>
            <person name="Chen C."/>
            <person name="Han X."/>
        </authorList>
    </citation>
    <scope>NUCLEOTIDE SEQUENCE</scope>
    <source>
        <strain evidence="9">QD2021</strain>
    </source>
</reference>
<keyword evidence="4" id="KW-0472">Membrane</keyword>
<keyword evidence="10" id="KW-1185">Reference proteome</keyword>
<evidence type="ECO:0000256" key="1">
    <source>
        <dbReference type="ARBA" id="ARBA00004442"/>
    </source>
</evidence>
<feature type="signal peptide" evidence="6">
    <location>
        <begin position="1"/>
        <end position="22"/>
    </location>
</feature>
<evidence type="ECO:0000313" key="9">
    <source>
        <dbReference type="EMBL" id="WOC52474.1"/>
    </source>
</evidence>
<evidence type="ECO:0000259" key="7">
    <source>
        <dbReference type="Pfam" id="PF07980"/>
    </source>
</evidence>
<protein>
    <submittedName>
        <fullName evidence="9">RagB/SusD family nutrient uptake outer membrane protein</fullName>
    </submittedName>
</protein>
<dbReference type="InterPro" id="IPR011990">
    <property type="entry name" value="TPR-like_helical_dom_sf"/>
</dbReference>
<dbReference type="Pfam" id="PF14322">
    <property type="entry name" value="SusD-like_3"/>
    <property type="match status" value="1"/>
</dbReference>
<dbReference type="Proteomes" id="UP001432059">
    <property type="component" value="Chromosome"/>
</dbReference>
<dbReference type="EMBL" id="CP136426">
    <property type="protein sequence ID" value="WOC52474.1"/>
    <property type="molecule type" value="Genomic_DNA"/>
</dbReference>
<evidence type="ECO:0000259" key="8">
    <source>
        <dbReference type="Pfam" id="PF14322"/>
    </source>
</evidence>
<organism evidence="9 10">
    <name type="scientific">Bergeyella porcorum</name>
    <dbReference type="NCBI Taxonomy" id="1735111"/>
    <lineage>
        <taxon>Bacteria</taxon>
        <taxon>Pseudomonadati</taxon>
        <taxon>Bacteroidota</taxon>
        <taxon>Flavobacteriia</taxon>
        <taxon>Flavobacteriales</taxon>
        <taxon>Weeksellaceae</taxon>
        <taxon>Bergeyella</taxon>
    </lineage>
</organism>
<comment type="subcellular location">
    <subcellularLocation>
        <location evidence="1">Cell outer membrane</location>
    </subcellularLocation>
</comment>
<evidence type="ECO:0000256" key="5">
    <source>
        <dbReference type="ARBA" id="ARBA00023237"/>
    </source>
</evidence>
<dbReference type="InterPro" id="IPR012944">
    <property type="entry name" value="SusD_RagB_dom"/>
</dbReference>
<dbReference type="Gene3D" id="1.25.40.390">
    <property type="match status" value="1"/>
</dbReference>
<dbReference type="PROSITE" id="PS51257">
    <property type="entry name" value="PROKAR_LIPOPROTEIN"/>
    <property type="match status" value="1"/>
</dbReference>
<dbReference type="SUPFAM" id="SSF48452">
    <property type="entry name" value="TPR-like"/>
    <property type="match status" value="1"/>
</dbReference>
<dbReference type="InterPro" id="IPR033985">
    <property type="entry name" value="SusD-like_N"/>
</dbReference>
<comment type="similarity">
    <text evidence="2">Belongs to the SusD family.</text>
</comment>
<accession>A0AAU0F6R7</accession>
<feature type="domain" description="RagB/SusD" evidence="7">
    <location>
        <begin position="350"/>
        <end position="531"/>
    </location>
</feature>
<evidence type="ECO:0000256" key="2">
    <source>
        <dbReference type="ARBA" id="ARBA00006275"/>
    </source>
</evidence>
<feature type="domain" description="SusD-like N-terminal" evidence="8">
    <location>
        <begin position="59"/>
        <end position="221"/>
    </location>
</feature>
<keyword evidence="5" id="KW-0998">Cell outer membrane</keyword>
<dbReference type="AlphaFoldDB" id="A0AAU0F6R7"/>
<evidence type="ECO:0000313" key="10">
    <source>
        <dbReference type="Proteomes" id="UP001432059"/>
    </source>
</evidence>
<dbReference type="KEGG" id="bpor:BPO_1827"/>